<keyword evidence="2" id="KW-1133">Transmembrane helix</keyword>
<proteinExistence type="inferred from homology"/>
<keyword evidence="4" id="KW-1185">Reference proteome</keyword>
<dbReference type="GO" id="GO:0071218">
    <property type="term" value="P:cellular response to misfolded protein"/>
    <property type="evidence" value="ECO:0007669"/>
    <property type="project" value="TreeGrafter"/>
</dbReference>
<dbReference type="GO" id="GO:0005524">
    <property type="term" value="F:ATP binding"/>
    <property type="evidence" value="ECO:0007669"/>
    <property type="project" value="InterPro"/>
</dbReference>
<protein>
    <recommendedName>
        <fullName evidence="5">ATPase AAA-type core domain-containing protein</fullName>
    </recommendedName>
</protein>
<keyword evidence="2" id="KW-0812">Transmembrane</keyword>
<sequence>MDIKSETSCEPMDIDLSSHSVSAMDISNVDRSFDISPVTIKKENTVDDCNVKDSYLNIKRLSINKLIEEQKQHTNNSKRWICKLLTCVIVLYLSVIFHQFTQFKCNENLNFNLIKDTLQSKLYGQTAAVDSLIKALEAEVTGKLIILYGGTGVGKTYTASLILENLLEYSNVYHYTMPSFLQTSFDFMFGLSFCESSLVVVDDLNRQDILNIENHIITLVKKSEELSKKITILLLYNCDTMDEHYFKKCDHDFVQRLNQTLGNVGIIKYFIKFESLSEEHLRLCIANELSNRKLSETDIFKIVKNFNVGLDGCKGVYQKMKYLNVI</sequence>
<gene>
    <name evidence="3" type="ORF">BINO364_LOCUS13987</name>
</gene>
<dbReference type="InterPro" id="IPR010448">
    <property type="entry name" value="Torsin"/>
</dbReference>
<dbReference type="GO" id="GO:0005737">
    <property type="term" value="C:cytoplasm"/>
    <property type="evidence" value="ECO:0007669"/>
    <property type="project" value="UniProtKB-ARBA"/>
</dbReference>
<dbReference type="OrthoDB" id="8191652at2759"/>
<keyword evidence="2" id="KW-0472">Membrane</keyword>
<reference evidence="3" key="1">
    <citation type="submission" date="2021-12" db="EMBL/GenBank/DDBJ databases">
        <authorList>
            <person name="Martin H S."/>
        </authorList>
    </citation>
    <scope>NUCLEOTIDE SEQUENCE</scope>
</reference>
<dbReference type="GO" id="GO:0012505">
    <property type="term" value="C:endomembrane system"/>
    <property type="evidence" value="ECO:0007669"/>
    <property type="project" value="UniProtKB-ARBA"/>
</dbReference>
<dbReference type="Proteomes" id="UP000838878">
    <property type="component" value="Chromosome 7"/>
</dbReference>
<name>A0A8J9VSC2_9NEOP</name>
<dbReference type="PANTHER" id="PTHR10760:SF2">
    <property type="entry name" value="LD13476P-RELATED"/>
    <property type="match status" value="1"/>
</dbReference>
<organism evidence="3 4">
    <name type="scientific">Brenthis ino</name>
    <name type="common">lesser marbled fritillary</name>
    <dbReference type="NCBI Taxonomy" id="405034"/>
    <lineage>
        <taxon>Eukaryota</taxon>
        <taxon>Metazoa</taxon>
        <taxon>Ecdysozoa</taxon>
        <taxon>Arthropoda</taxon>
        <taxon>Hexapoda</taxon>
        <taxon>Insecta</taxon>
        <taxon>Pterygota</taxon>
        <taxon>Neoptera</taxon>
        <taxon>Endopterygota</taxon>
        <taxon>Lepidoptera</taxon>
        <taxon>Glossata</taxon>
        <taxon>Ditrysia</taxon>
        <taxon>Papilionoidea</taxon>
        <taxon>Nymphalidae</taxon>
        <taxon>Heliconiinae</taxon>
        <taxon>Argynnini</taxon>
        <taxon>Brenthis</taxon>
    </lineage>
</organism>
<dbReference type="GO" id="GO:0016887">
    <property type="term" value="F:ATP hydrolysis activity"/>
    <property type="evidence" value="ECO:0007669"/>
    <property type="project" value="InterPro"/>
</dbReference>
<dbReference type="AlphaFoldDB" id="A0A8J9VSC2"/>
<feature type="non-terminal residue" evidence="3">
    <location>
        <position position="326"/>
    </location>
</feature>
<comment type="similarity">
    <text evidence="1">Belongs to the ClpA/ClpB family. Torsin subfamily.</text>
</comment>
<evidence type="ECO:0000256" key="1">
    <source>
        <dbReference type="ARBA" id="ARBA00006235"/>
    </source>
</evidence>
<evidence type="ECO:0000256" key="2">
    <source>
        <dbReference type="SAM" id="Phobius"/>
    </source>
</evidence>
<dbReference type="InterPro" id="IPR027417">
    <property type="entry name" value="P-loop_NTPase"/>
</dbReference>
<dbReference type="SUPFAM" id="SSF52540">
    <property type="entry name" value="P-loop containing nucleoside triphosphate hydrolases"/>
    <property type="match status" value="1"/>
</dbReference>
<evidence type="ECO:0000313" key="3">
    <source>
        <dbReference type="EMBL" id="CAH0728813.1"/>
    </source>
</evidence>
<accession>A0A8J9VSC2</accession>
<evidence type="ECO:0008006" key="5">
    <source>
        <dbReference type="Google" id="ProtNLM"/>
    </source>
</evidence>
<feature type="transmembrane region" description="Helical" evidence="2">
    <location>
        <begin position="80"/>
        <end position="100"/>
    </location>
</feature>
<dbReference type="PANTHER" id="PTHR10760">
    <property type="entry name" value="TORSIN"/>
    <property type="match status" value="1"/>
</dbReference>
<evidence type="ECO:0000313" key="4">
    <source>
        <dbReference type="Proteomes" id="UP000838878"/>
    </source>
</evidence>
<dbReference type="Gene3D" id="3.40.50.300">
    <property type="entry name" value="P-loop containing nucleotide triphosphate hydrolases"/>
    <property type="match status" value="1"/>
</dbReference>
<dbReference type="EMBL" id="OV170227">
    <property type="protein sequence ID" value="CAH0728813.1"/>
    <property type="molecule type" value="Genomic_DNA"/>
</dbReference>